<evidence type="ECO:0000313" key="3">
    <source>
        <dbReference type="Proteomes" id="UP000241848"/>
    </source>
</evidence>
<feature type="transmembrane region" description="Helical" evidence="1">
    <location>
        <begin position="228"/>
        <end position="250"/>
    </location>
</feature>
<keyword evidence="1" id="KW-1133">Transmembrane helix</keyword>
<dbReference type="EMBL" id="PXYV01000024">
    <property type="protein sequence ID" value="PSR21944.1"/>
    <property type="molecule type" value="Genomic_DNA"/>
</dbReference>
<dbReference type="AlphaFoldDB" id="A0A2T2WI85"/>
<evidence type="ECO:0000313" key="2">
    <source>
        <dbReference type="EMBL" id="PSR21944.1"/>
    </source>
</evidence>
<protein>
    <submittedName>
        <fullName evidence="2">Uncharacterized protein</fullName>
    </submittedName>
</protein>
<dbReference type="Proteomes" id="UP000241848">
    <property type="component" value="Unassembled WGS sequence"/>
</dbReference>
<proteinExistence type="predicted"/>
<feature type="transmembrane region" description="Helical" evidence="1">
    <location>
        <begin position="369"/>
        <end position="390"/>
    </location>
</feature>
<evidence type="ECO:0000256" key="1">
    <source>
        <dbReference type="SAM" id="Phobius"/>
    </source>
</evidence>
<gene>
    <name evidence="2" type="ORF">C7B45_08610</name>
</gene>
<feature type="transmembrane region" description="Helical" evidence="1">
    <location>
        <begin position="64"/>
        <end position="87"/>
    </location>
</feature>
<feature type="transmembrane region" description="Helical" evidence="1">
    <location>
        <begin position="122"/>
        <end position="142"/>
    </location>
</feature>
<feature type="transmembrane region" description="Helical" evidence="1">
    <location>
        <begin position="290"/>
        <end position="310"/>
    </location>
</feature>
<reference evidence="2 3" key="1">
    <citation type="journal article" date="2014" name="BMC Genomics">
        <title>Comparison of environmental and isolate Sulfobacillus genomes reveals diverse carbon, sulfur, nitrogen, and hydrogen metabolisms.</title>
        <authorList>
            <person name="Justice N.B."/>
            <person name="Norman A."/>
            <person name="Brown C.T."/>
            <person name="Singh A."/>
            <person name="Thomas B.C."/>
            <person name="Banfield J.F."/>
        </authorList>
    </citation>
    <scope>NUCLEOTIDE SEQUENCE [LARGE SCALE GENOMIC DNA]</scope>
    <source>
        <strain evidence="2">AMDSBA3</strain>
    </source>
</reference>
<feature type="transmembrane region" description="Helical" evidence="1">
    <location>
        <begin position="256"/>
        <end position="278"/>
    </location>
</feature>
<keyword evidence="1" id="KW-0472">Membrane</keyword>
<accession>A0A2T2WI85</accession>
<name>A0A2T2WI85_9FIRM</name>
<feature type="transmembrane region" description="Helical" evidence="1">
    <location>
        <begin position="396"/>
        <end position="420"/>
    </location>
</feature>
<comment type="caution">
    <text evidence="2">The sequence shown here is derived from an EMBL/GenBank/DDBJ whole genome shotgun (WGS) entry which is preliminary data.</text>
</comment>
<sequence length="427" mass="46353">MKTKFIRQLRIGRTYTDKTAPLAVPLLFWSTGSLGVLVGLWRLAAVAIPVLSGIVGAGSVLEAVHSFTLAGFTMVMMGALYQLIPVLLNVPPVSASRAFTQWTVYTLGLIGFLAGLATGWTWALACGGTGVVVGILLFLGNVGGRLRQSTTFNVTAWFFVTALVYLFLTVIMGGFLVVRYTTGYPSFPHEVSVHMAIALGGWFGLLVSGTSYRLWAMFGLKHREPRHWFLTWLLANGAITLWIVGLVTGVEGCRVVGWLSQVGAYLVYTEDIVAAGLGDVHTVRDPALRTLALSLAGLAAFEVLGSWAVFGHDGRLWIPAWIAYGIGWVGISFLGFSQKIVPFMVWLHRYAHVHGKGKMPRLPDIWRPGLAYPPMIGEGLGLLCMLLSFIEPSPWLLRVGASLDGFAWLFLLGSGVRAVAGPHRKPE</sequence>
<feature type="transmembrane region" description="Helical" evidence="1">
    <location>
        <begin position="316"/>
        <end position="336"/>
    </location>
</feature>
<feature type="transmembrane region" description="Helical" evidence="1">
    <location>
        <begin position="196"/>
        <end position="216"/>
    </location>
</feature>
<feature type="transmembrane region" description="Helical" evidence="1">
    <location>
        <begin position="154"/>
        <end position="176"/>
    </location>
</feature>
<feature type="transmembrane region" description="Helical" evidence="1">
    <location>
        <begin position="21"/>
        <end position="44"/>
    </location>
</feature>
<keyword evidence="1" id="KW-0812">Transmembrane</keyword>
<feature type="transmembrane region" description="Helical" evidence="1">
    <location>
        <begin position="99"/>
        <end position="116"/>
    </location>
</feature>
<organism evidence="2 3">
    <name type="scientific">Sulfobacillus acidophilus</name>
    <dbReference type="NCBI Taxonomy" id="53633"/>
    <lineage>
        <taxon>Bacteria</taxon>
        <taxon>Bacillati</taxon>
        <taxon>Bacillota</taxon>
        <taxon>Clostridia</taxon>
        <taxon>Eubacteriales</taxon>
        <taxon>Clostridiales Family XVII. Incertae Sedis</taxon>
        <taxon>Sulfobacillus</taxon>
    </lineage>
</organism>